<keyword evidence="1" id="KW-0614">Plasmid</keyword>
<reference evidence="1 2" key="1">
    <citation type="submission" date="2019-12" db="EMBL/GenBank/DDBJ databases">
        <title>Sporaefaciens musculi gen. nov., sp. nov., a novel bacterium isolated from the caecum of an obese mouse.</title>
        <authorList>
            <person name="Rasmussen T.S."/>
            <person name="Streidl T."/>
            <person name="Hitch T.C.A."/>
            <person name="Wortmann E."/>
            <person name="Deptula P."/>
            <person name="Hansen M."/>
            <person name="Nielsen D.S."/>
            <person name="Clavel T."/>
            <person name="Vogensen F.K."/>
        </authorList>
    </citation>
    <scope>NUCLEOTIDE SEQUENCE [LARGE SCALE GENOMIC DNA]</scope>
    <source>
        <strain evidence="1 2">WCA-9-b2</strain>
        <plasmid evidence="1">unnamed</plasmid>
    </source>
</reference>
<proteinExistence type="predicted"/>
<gene>
    <name evidence="1" type="ORF">GN277_28560</name>
</gene>
<evidence type="ECO:0000313" key="2">
    <source>
        <dbReference type="Proteomes" id="UP000460412"/>
    </source>
</evidence>
<geneLocation type="plasmid" evidence="1">
    <name>unnamed</name>
</geneLocation>
<comment type="caution">
    <text evidence="1">The sequence shown here is derived from an EMBL/GenBank/DDBJ whole genome shotgun (WGS) entry which is preliminary data.</text>
</comment>
<protein>
    <submittedName>
        <fullName evidence="1">Uncharacterized protein</fullName>
    </submittedName>
</protein>
<organism evidence="1 2">
    <name type="scientific">Sporofaciens musculi</name>
    <dbReference type="NCBI Taxonomy" id="2681861"/>
    <lineage>
        <taxon>Bacteria</taxon>
        <taxon>Bacillati</taxon>
        <taxon>Bacillota</taxon>
        <taxon>Clostridia</taxon>
        <taxon>Lachnospirales</taxon>
        <taxon>Lachnospiraceae</taxon>
        <taxon>Sporofaciens</taxon>
    </lineage>
</organism>
<accession>A0A7X3MME3</accession>
<name>A0A7X3MME3_9FIRM</name>
<dbReference type="RefSeq" id="WP_159757750.1">
    <property type="nucleotide sequence ID" value="NZ_WUQX01000003.1"/>
</dbReference>
<dbReference type="EMBL" id="WUQX01000003">
    <property type="protein sequence ID" value="MXP79113.1"/>
    <property type="molecule type" value="Genomic_DNA"/>
</dbReference>
<dbReference type="Proteomes" id="UP000460412">
    <property type="component" value="Unassembled WGS sequence"/>
</dbReference>
<evidence type="ECO:0000313" key="1">
    <source>
        <dbReference type="EMBL" id="MXP79113.1"/>
    </source>
</evidence>
<sequence length="59" mass="6678">MKTKSKVEGDKLAAFARLEASRKLFSESIECDVERDEAMNAKYGSVLMPMTCRCQSDDR</sequence>
<keyword evidence="2" id="KW-1185">Reference proteome</keyword>
<dbReference type="AlphaFoldDB" id="A0A7X3MME3"/>